<evidence type="ECO:0000259" key="4">
    <source>
        <dbReference type="Pfam" id="PF18853"/>
    </source>
</evidence>
<feature type="region of interest" description="Disordered" evidence="2">
    <location>
        <begin position="412"/>
        <end position="482"/>
    </location>
</feature>
<evidence type="ECO:0000259" key="5">
    <source>
        <dbReference type="Pfam" id="PF18857"/>
    </source>
</evidence>
<evidence type="ECO:0000256" key="2">
    <source>
        <dbReference type="SAM" id="MobiDB-lite"/>
    </source>
</evidence>
<feature type="region of interest" description="Disordered" evidence="2">
    <location>
        <begin position="2181"/>
        <end position="2211"/>
    </location>
</feature>
<evidence type="ECO:0000259" key="3">
    <source>
        <dbReference type="Pfam" id="PF18760"/>
    </source>
</evidence>
<feature type="compositionally biased region" description="Polar residues" evidence="2">
    <location>
        <begin position="2190"/>
        <end position="2201"/>
    </location>
</feature>
<evidence type="ECO:0000313" key="6">
    <source>
        <dbReference type="EMBL" id="WNO06064.1"/>
    </source>
</evidence>
<dbReference type="InterPro" id="IPR041196">
    <property type="entry name" value="LPD37"/>
</dbReference>
<accession>A0ABZ0B4Q3</accession>
<feature type="domain" description="Large polyvalent protein associated" evidence="4">
    <location>
        <begin position="1564"/>
        <end position="1794"/>
    </location>
</feature>
<reference evidence="6 7" key="1">
    <citation type="submission" date="2023-08" db="EMBL/GenBank/DDBJ databases">
        <title>Rhodoferax potami sp. nov. and Rhodoferax mekongensis sp. nov., isolated from the Mekong River in Thailand.</title>
        <authorList>
            <person name="Kitikhun S."/>
            <person name="Charoenyingcharoen P."/>
            <person name="Siriarchawattana P."/>
            <person name="Likhitrattanapisal S."/>
            <person name="Nilsakha T."/>
            <person name="Chanpet A."/>
            <person name="Rattanawaree P."/>
            <person name="Ingsriswang S."/>
        </authorList>
    </citation>
    <scope>NUCLEOTIDE SEQUENCE [LARGE SCALE GENOMIC DNA]</scope>
    <source>
        <strain evidence="6 7">TBRC 17307</strain>
    </source>
</reference>
<feature type="coiled-coil region" evidence="1">
    <location>
        <begin position="1412"/>
        <end position="1439"/>
    </location>
</feature>
<feature type="region of interest" description="Disordered" evidence="2">
    <location>
        <begin position="1149"/>
        <end position="1170"/>
    </location>
</feature>
<gene>
    <name evidence="6" type="ORF">RAN89_06435</name>
</gene>
<dbReference type="Pfam" id="PF18760">
    <property type="entry name" value="ART-PolyVal"/>
    <property type="match status" value="1"/>
</dbReference>
<sequence>MRFVPIDQVAEPTEDKQLTFRPIEATEPQPAKSFADNMVDAKNQILDGLADNVLPGKTGLILDAVRGRVKPQSGSVLEGVQLKDPGFNAAEAERLSRRSYAEANDPANPVNKAPVVRAATDSQAIPENGIMASAGRQVESFARSTAAGGAKLLSDVTGVAGPNSVSDALDASARGNSRIARNLDTGTAMRTEINAADPTRSGLQNFGDKYLPQIVAQVPQLAIAISTGGITVPAVMQGLSSYQDAREKGLSPVDAAKYATAMGGFEALGEKVGGTGKLADAFEKALASGFSKNAVRDLGGAAVSTGLREIPSEEATYVGQVATDNYFGVNPTDTLQEFGQGALDTAIVSAGTGGALGTAGAAASRLAGSGRQTMSAEELAKSKGFLRTFADPSGPASQAGITPVTVAIKPAGAPSVSTTDSSAGLAAGPGVSGGNSGIPSVGDTGRVDGALGGGVGNAAQAPAPSVSTDPSVPSGTSEQNAGVAPTESASAAINPVANPLKKTSDSDLLSKVPQEREPAQIVLGDDGTGYATEDDAKRVASAYQQRNSDIEWAPERLDTGRFRVAGYAPQGGTNVRTSTTKNALPDTATAGDRGSNGVETSQPNGREGVQPVSAGKVAQDESRDLARQEAITSLKLDREQYLSQGKTAQERQILAERWPEAKLDNPAPELEPQLNEIASGISEAYSVDRNRIQFYSDNSPGAANGFTYRGTAWVNTRGLSSDATQTAGHEGHHILEQLAKADDQAGKTNTPAQRYVKKVSTIFDGMSDKGKKAYIDNFLYKEELDAIEKKAIASGKTAAEARVLRQQEVNKRLNTSLTKSEMVADFAGNRFNDKKFLEQLAKADPNGFKSLVQRWIKVLDDLIASLRGNGKNKESNAVDSYVTNLKKARQTFAEALIELKQGGVDTGDAATNSVAEPSNQNRQGVYAEVAPDPRRKVPMADTIADEWNDLSAVDKAKTTKEVMDALFANVQRMMGLDGWNAEYTTGMFKGGVNPSVFLSAPEGVAPEQLNEVARVMGYLLDQMGMVAFDENNTTSDSQFSFVKVVLPEGMNQERIDQVRLAIAKAVPQANGDSLREGALVFGNFSAYDSDVKTLTDEQFRDAIFDVVNQMPEDFEVTAPKKFHSEYMQGSWGPVYKPTNRNKYLEGTRYASNQEGTETRGDDLRGRSGGGDLAQLRRLAESTDKKLRKYTDYYRANPTPRPSSGNLEGVGKAEREYGSAREGAVSRVGVHFSQQRRNTLSSAFHGTGLKGAERDRMAMPGAIKDRLYFYVDKGTGVVPEAGVGGVKHTIKLNNLYDINKDEYGFKKAASNPDPLQFANNWERMVRDAGFDGWTADNGGNQAFAVLLGKHDISMSAPSFQRRESIGDINSLGNFNLDVSDVSFDDFDLDFTDKIEAKEISMEDFINAKTEGIAMSEAEKRAELQAEIAREEQILRNRLAERAKAVALPNPREITAEQMQEHGLFPEKAMPFGKDSEDESGFVNIVVPRTYADSGQHEIEVIPTGNGYRGQVGYGISFVESRNAMSYSEIVRFTKAQLAAPLIHDSGFDITSAYRKGTALKIAQKWKELAKAKGVFSLPGKSVNKQFEYVARELKAFAGYTVSMDVFGEGFNVSFLDKSTSRSYEAQVELRRGYMECCTMNLAGSKGLGTEFYAVASEWARVNGYKFKSAETLSSINTARRTEQALSYSLKTGETGIIMPGSQNRVYGYNEDPKTQEDHDMNIARLALANMRNMLELDPDFSRLRYDPETGRFSLQGGKDGEPWVKEFLAKQDVRAYGVGRSTLARAALTNQIIRDEIDVDAIEQFAVPVAYQKRERGMESSLSEGWGGKDAVNPNFVKWFDGSKVVDEDGLPKVMYHGTTRSFEEFAPGTGYFTAIPDEANMYGGMNTAGANVVPAFLTIKSPRVIESESMRGTPRDVIADALSDRDIDGVIVTEGGKVRWAVPVDRGQIKSVFNSGSWSEEDPRISFQKREPSSPLESYIDQRNKSMPLVSTQSAQMADIELAVKAIEAASEDIASGSRDVLPIPIGRVPHVLTMMGASSQMLRVDSSIVRKVFFEKHSKEFPNITPRDLVNAIYNPAMVLRADDPNEFELVLPITSALKGVVIVPIVQSKPVGTPSVGGKVGVKSSAIKSIYVRPVGGDGNTIFNRIKNGRVMYADPALTQIAVTGRAEVSAASEGIDKRGAQFPVSPPSAQQLGSSALTGGSEDSGRTSRINEWEARFSDAPRLAGPAFNVANAELAVKPLNPNFVGWDRVRPIIMGGISERKIKSDVDLLKWIGNRYDPASSPDGWADAPAFQKREGEKVYTHEVIDPRDGNKVVGKYQSAEAARRGRDRLDNQYGGYRYRVRKIEDGLPMLQARQIQRAKGLEDETWFERQRRRFQDQFIQIRNLQDTLLANGGTVNEEQDVYGAEERMHGRTQELLTDFANNQIEPFIKKAASMKVGLDEISLYAYAKHAEERNQHIDSINPKLNGEGSGMSNVEAQNIIQMVKLAGDEAKFEELHKDLMGITSTTRRVLLDEGLITQDEYDGWENLYENYVPLRGFEQVDEDGAKTGMLRVGRGFSTTGKESIKALGRKSKAGEIIENIIRDYERAVIRSERNQVSKTFLDLALNNPDPDLWEVQPTKRTPAFDKKRGLVLMRSSRDTGEDTINIKVAGQDVRVKIHDPLILRAMKLAAKDETSQLERILAATLGTYTTLMRNTLTRYNPIFGALNAVRDAQMGAVSAYDALGAKGAALYAKYLGPSLAASFRKERGKPDPANKVMDKWIMEMRFAGGTTGGYYLRDTSEITETMRDMMLAAGAAPKGIKESLRASKAYQAGSIALRWLEIIGSTSEDAARAAAYRAAREVGKTPAEAASIAKNLTTNFNRKGEWGGTLNQLFLFFNAGVQGSARILQALGNRRVQYMMAGATAAAMTLALMNAGMGDDDDGEAYWDKIPDFEKERNLIFMLPPGVEMDGSHVVGKNGRYVKIPMAYGINVFAVLGNALADSARWAKDRNRGASPAKSGVRLTSAVFGSINPFGGSLDPTDPIQLSMAAAPTAIDFAIQMGAGVNAFGRPVGPEKSPFDEKPDSENFSARQAGTASQHVARWLNSVTGGNQARSGAIDVMPGTLDNLVRNATGGLGVFLADTFVNLPTKVMSPIETTTRDIPLARNFYGQIDDITEMGLFYERRAEVTKELKAAEAEMKAGIEVDYTEEQMAKLSLAKAAESYTKFYAKLKKREIEIAEDESMTRAEKMVARKEIEKQRGDLARAFNETYVGQMRDVKK</sequence>
<feature type="compositionally biased region" description="Polar residues" evidence="2">
    <location>
        <begin position="571"/>
        <end position="582"/>
    </location>
</feature>
<dbReference type="Pfam" id="PF18857">
    <property type="entry name" value="LPD38"/>
    <property type="match status" value="1"/>
</dbReference>
<feature type="domain" description="Large polyvalent protein associated" evidence="5">
    <location>
        <begin position="2932"/>
        <end position="3132"/>
    </location>
</feature>
<dbReference type="Proteomes" id="UP001302257">
    <property type="component" value="Chromosome"/>
</dbReference>
<feature type="region of interest" description="Disordered" evidence="2">
    <location>
        <begin position="3056"/>
        <end position="3078"/>
    </location>
</feature>
<name>A0ABZ0B4Q3_9BURK</name>
<feature type="region of interest" description="Disordered" evidence="2">
    <location>
        <begin position="568"/>
        <end position="624"/>
    </location>
</feature>
<feature type="domain" description="ART-PolyVal-like" evidence="3">
    <location>
        <begin position="1846"/>
        <end position="1910"/>
    </location>
</feature>
<evidence type="ECO:0000313" key="7">
    <source>
        <dbReference type="Proteomes" id="UP001302257"/>
    </source>
</evidence>
<dbReference type="EMBL" id="CP132507">
    <property type="protein sequence ID" value="WNO06064.1"/>
    <property type="molecule type" value="Genomic_DNA"/>
</dbReference>
<evidence type="ECO:0000256" key="1">
    <source>
        <dbReference type="SAM" id="Coils"/>
    </source>
</evidence>
<organism evidence="6 7">
    <name type="scientific">Rhodoferax mekongensis</name>
    <dbReference type="NCBI Taxonomy" id="3068341"/>
    <lineage>
        <taxon>Bacteria</taxon>
        <taxon>Pseudomonadati</taxon>
        <taxon>Pseudomonadota</taxon>
        <taxon>Betaproteobacteria</taxon>
        <taxon>Burkholderiales</taxon>
        <taxon>Comamonadaceae</taxon>
        <taxon>Rhodoferax</taxon>
    </lineage>
</organism>
<dbReference type="InterPro" id="IPR040561">
    <property type="entry name" value="LPD38"/>
</dbReference>
<keyword evidence="1" id="KW-0175">Coiled coil</keyword>
<dbReference type="Pfam" id="PF18853">
    <property type="entry name" value="LPD37"/>
    <property type="match status" value="1"/>
</dbReference>
<feature type="compositionally biased region" description="Polar residues" evidence="2">
    <location>
        <begin position="465"/>
        <end position="480"/>
    </location>
</feature>
<proteinExistence type="predicted"/>
<dbReference type="RefSeq" id="WP_313868786.1">
    <property type="nucleotide sequence ID" value="NZ_CP132507.1"/>
</dbReference>
<protein>
    <submittedName>
        <fullName evidence="6">LPD38 domain-containing protein</fullName>
    </submittedName>
</protein>
<feature type="compositionally biased region" description="Basic and acidic residues" evidence="2">
    <location>
        <begin position="1156"/>
        <end position="1165"/>
    </location>
</feature>
<dbReference type="InterPro" id="IPR049522">
    <property type="entry name" value="ART-PolyVal_dom"/>
</dbReference>
<keyword evidence="7" id="KW-1185">Reference proteome</keyword>